<dbReference type="EMBL" id="CP002100">
    <property type="protein sequence ID" value="ADN49858.1"/>
    <property type="molecule type" value="Genomic_DNA"/>
</dbReference>
<evidence type="ECO:0000259" key="1">
    <source>
        <dbReference type="Pfam" id="PF00535"/>
    </source>
</evidence>
<dbReference type="InterPro" id="IPR001173">
    <property type="entry name" value="Glyco_trans_2-like"/>
</dbReference>
<dbReference type="AlphaFoldDB" id="E1QUD2"/>
<dbReference type="KEGG" id="vdi:Vdis_0458"/>
<dbReference type="CDD" id="cd00761">
    <property type="entry name" value="Glyco_tranf_GTA_type"/>
    <property type="match status" value="1"/>
</dbReference>
<dbReference type="GeneID" id="9751376"/>
<feature type="domain" description="Glycosyltransferase 2-like" evidence="1">
    <location>
        <begin position="5"/>
        <end position="109"/>
    </location>
</feature>
<dbReference type="Pfam" id="PF00535">
    <property type="entry name" value="Glycos_transf_2"/>
    <property type="match status" value="1"/>
</dbReference>
<organism evidence="2 3">
    <name type="scientific">Vulcanisaeta distributa (strain DSM 14429 / JCM 11212 / NBRC 100878 / IC-017)</name>
    <dbReference type="NCBI Taxonomy" id="572478"/>
    <lineage>
        <taxon>Archaea</taxon>
        <taxon>Thermoproteota</taxon>
        <taxon>Thermoprotei</taxon>
        <taxon>Thermoproteales</taxon>
        <taxon>Thermoproteaceae</taxon>
        <taxon>Vulcanisaeta</taxon>
    </lineage>
</organism>
<dbReference type="PANTHER" id="PTHR43685">
    <property type="entry name" value="GLYCOSYLTRANSFERASE"/>
    <property type="match status" value="1"/>
</dbReference>
<keyword evidence="2" id="KW-0808">Transferase</keyword>
<dbReference type="InterPro" id="IPR050834">
    <property type="entry name" value="Glycosyltransf_2"/>
</dbReference>
<keyword evidence="3" id="KW-1185">Reference proteome</keyword>
<dbReference type="GO" id="GO:0016740">
    <property type="term" value="F:transferase activity"/>
    <property type="evidence" value="ECO:0007669"/>
    <property type="project" value="UniProtKB-KW"/>
</dbReference>
<reference evidence="3" key="2">
    <citation type="journal article" date="2010" name="Stand. Genomic Sci.">
        <title>Complete genome sequence of Vulcanisaeta distributa type strain (IC-017T).</title>
        <authorList>
            <person name="Mavromatis K."/>
            <person name="Sikorski J."/>
            <person name="Pabst E."/>
            <person name="Teshima H."/>
            <person name="Lapidus A."/>
            <person name="Lucas S."/>
            <person name="Nolan M."/>
            <person name="Glavina Del Rio T."/>
            <person name="Cheng J."/>
            <person name="Bruce D."/>
            <person name="Goodwin L."/>
            <person name="Pitluck S."/>
            <person name="Liolios K."/>
            <person name="Ivanova N."/>
            <person name="Mikhailova N."/>
            <person name="Pati A."/>
            <person name="Chen A."/>
            <person name="Palaniappan K."/>
            <person name="Land M."/>
            <person name="Hauser L."/>
            <person name="Chang Y."/>
            <person name="Jeffries C."/>
            <person name="Rohde M."/>
            <person name="Spring S."/>
            <person name="Goker M."/>
            <person name="Wirth R."/>
            <person name="Woyke T."/>
            <person name="Bristow J."/>
            <person name="Eisen J."/>
            <person name="Markowitz V."/>
            <person name="Hugenholtz P."/>
            <person name="Klenk H."/>
            <person name="Kyrpides N."/>
        </authorList>
    </citation>
    <scope>NUCLEOTIDE SEQUENCE [LARGE SCALE GENOMIC DNA]</scope>
    <source>
        <strain evidence="3">DSM 14429 / JCM 11212 / NBRC 100878 / IC-017</strain>
    </source>
</reference>
<dbReference type="STRING" id="572478.Vdis_0458"/>
<evidence type="ECO:0000313" key="3">
    <source>
        <dbReference type="Proteomes" id="UP000006681"/>
    </source>
</evidence>
<dbReference type="PANTHER" id="PTHR43685:SF2">
    <property type="entry name" value="GLYCOSYLTRANSFERASE 2-LIKE DOMAIN-CONTAINING PROTEIN"/>
    <property type="match status" value="1"/>
</dbReference>
<dbReference type="Gene3D" id="3.90.550.10">
    <property type="entry name" value="Spore Coat Polysaccharide Biosynthesis Protein SpsA, Chain A"/>
    <property type="match status" value="1"/>
</dbReference>
<dbReference type="eggNOG" id="arCOG01385">
    <property type="taxonomic scope" value="Archaea"/>
</dbReference>
<name>E1QUD2_VULDI</name>
<dbReference type="InterPro" id="IPR029044">
    <property type="entry name" value="Nucleotide-diphossugar_trans"/>
</dbReference>
<evidence type="ECO:0000313" key="2">
    <source>
        <dbReference type="EMBL" id="ADN49858.1"/>
    </source>
</evidence>
<protein>
    <submittedName>
        <fullName evidence="2">Glycosyl transferase family 2</fullName>
    </submittedName>
</protein>
<dbReference type="OrthoDB" id="28831at2157"/>
<dbReference type="CAZy" id="GT2">
    <property type="family name" value="Glycosyltransferase Family 2"/>
</dbReference>
<dbReference type="HOGENOM" id="CLU_926296_0_0_2"/>
<proteinExistence type="predicted"/>
<gene>
    <name evidence="2" type="ordered locus">Vdis_0458</name>
</gene>
<sequence>MRIDVVMPTYNSNKGIFPLVLESIRRYVPLNRLIVVDRYSSDGTVELIKEKFPDALIIQTSASLGYARYIGIKFVETEWFAFIDSDVIVLPQWFRVLSGFMKHERIGAVEGSYIQLADILYTQEFRLIIDIYKYINNSILDNQVSLIKYKLPLSKMNILNILKNGLTDVRPIFNNSLIRTEAVKDWVPNPYLNAYEDLAVAQHIIRRGYYWLTINIPLVLHGNPPRSNLNKLRASIRKGLWEGAGIKYTGIPRDFVALYTVTRLLGALYRLVRNKDPFNLAMRIAFLLSLPSNKYLVVKR</sequence>
<dbReference type="Proteomes" id="UP000006681">
    <property type="component" value="Chromosome"/>
</dbReference>
<dbReference type="SUPFAM" id="SSF53448">
    <property type="entry name" value="Nucleotide-diphospho-sugar transferases"/>
    <property type="match status" value="1"/>
</dbReference>
<dbReference type="RefSeq" id="WP_013335583.1">
    <property type="nucleotide sequence ID" value="NC_014537.1"/>
</dbReference>
<accession>E1QUD2</accession>
<reference evidence="2 3" key="1">
    <citation type="journal article" date="2010" name="Stand. Genomic Sci.">
        <title>Complete genome sequence of Vulcanisaeta distributa type strain (IC-017).</title>
        <authorList>
            <person name="Mavromatis K."/>
            <person name="Sikorski J."/>
            <person name="Pabst E."/>
            <person name="Teshima H."/>
            <person name="Lapidus A."/>
            <person name="Lucas S."/>
            <person name="Nolan M."/>
            <person name="Glavina Del Rio T."/>
            <person name="Cheng J.F."/>
            <person name="Bruce D."/>
            <person name="Goodwin L."/>
            <person name="Pitluck S."/>
            <person name="Liolios K."/>
            <person name="Ivanova N."/>
            <person name="Mikhailova N."/>
            <person name="Pati A."/>
            <person name="Chen A."/>
            <person name="Palaniappan K."/>
            <person name="Land M."/>
            <person name="Hauser L."/>
            <person name="Chang Y.J."/>
            <person name="Jeffries C.D."/>
            <person name="Rohde M."/>
            <person name="Spring S."/>
            <person name="Goker M."/>
            <person name="Wirth R."/>
            <person name="Woyke T."/>
            <person name="Bristow J."/>
            <person name="Eisen J.A."/>
            <person name="Markowitz V."/>
            <person name="Hugenholtz P."/>
            <person name="Klenk H.P."/>
            <person name="Kyrpides N.C."/>
        </authorList>
    </citation>
    <scope>NUCLEOTIDE SEQUENCE [LARGE SCALE GENOMIC DNA]</scope>
    <source>
        <strain evidence="3">DSM 14429 / JCM 11212 / NBRC 100878 / IC-017</strain>
    </source>
</reference>